<dbReference type="Proteomes" id="UP000294844">
    <property type="component" value="Unassembled WGS sequence"/>
</dbReference>
<dbReference type="RefSeq" id="WP_134144690.1">
    <property type="nucleotide sequence ID" value="NZ_PECK01000001.1"/>
</dbReference>
<protein>
    <recommendedName>
        <fullName evidence="6">Transmembrane protein</fullName>
    </recommendedName>
</protein>
<evidence type="ECO:0000313" key="4">
    <source>
        <dbReference type="Proteomes" id="UP000294844"/>
    </source>
</evidence>
<comment type="caution">
    <text evidence="2">The sequence shown here is derived from an EMBL/GenBank/DDBJ whole genome shotgun (WGS) entry which is preliminary data.</text>
</comment>
<name>A0A4R8SLM8_9MYCO</name>
<dbReference type="Proteomes" id="UP000295685">
    <property type="component" value="Unassembled WGS sequence"/>
</dbReference>
<feature type="transmembrane region" description="Helical" evidence="1">
    <location>
        <begin position="7"/>
        <end position="25"/>
    </location>
</feature>
<feature type="transmembrane region" description="Helical" evidence="1">
    <location>
        <begin position="45"/>
        <end position="67"/>
    </location>
</feature>
<feature type="transmembrane region" description="Helical" evidence="1">
    <location>
        <begin position="79"/>
        <end position="99"/>
    </location>
</feature>
<dbReference type="OrthoDB" id="10007635at2"/>
<keyword evidence="1" id="KW-0472">Membrane</keyword>
<accession>A0A4R8SLM8</accession>
<dbReference type="EMBL" id="PECM01000009">
    <property type="protein sequence ID" value="TEA03095.1"/>
    <property type="molecule type" value="Genomic_DNA"/>
</dbReference>
<evidence type="ECO:0000256" key="1">
    <source>
        <dbReference type="SAM" id="Phobius"/>
    </source>
</evidence>
<evidence type="ECO:0000313" key="5">
    <source>
        <dbReference type="Proteomes" id="UP000295685"/>
    </source>
</evidence>
<keyword evidence="1" id="KW-1133">Transmembrane helix</keyword>
<keyword evidence="1" id="KW-0812">Transmembrane</keyword>
<dbReference type="EMBL" id="PECK01000001">
    <property type="protein sequence ID" value="TDZ98565.1"/>
    <property type="molecule type" value="Genomic_DNA"/>
</dbReference>
<sequence length="122" mass="12891">MTKRQIGFVAVPLLSLLAFIAWWTVLGKMLVDCEIGSRVSSGTTIVFAAPAVLVGMTMAIWATYALAARVPRNWSQYSAIGAAIIMAAIAVVVAVALTFSPGSYDISQTCPSGAPVWWPFPG</sequence>
<evidence type="ECO:0008006" key="6">
    <source>
        <dbReference type="Google" id="ProtNLM"/>
    </source>
</evidence>
<proteinExistence type="predicted"/>
<evidence type="ECO:0000313" key="2">
    <source>
        <dbReference type="EMBL" id="TDZ98565.1"/>
    </source>
</evidence>
<organism evidence="2 5">
    <name type="scientific">Mycobacteroides salmoniphilum</name>
    <dbReference type="NCBI Taxonomy" id="404941"/>
    <lineage>
        <taxon>Bacteria</taxon>
        <taxon>Bacillati</taxon>
        <taxon>Actinomycetota</taxon>
        <taxon>Actinomycetes</taxon>
        <taxon>Mycobacteriales</taxon>
        <taxon>Mycobacteriaceae</taxon>
        <taxon>Mycobacteroides</taxon>
    </lineage>
</organism>
<gene>
    <name evidence="3" type="ORF">CCUG60883_03719</name>
    <name evidence="2" type="ORF">CCUG60885_00435</name>
</gene>
<dbReference type="AlphaFoldDB" id="A0A4R8SLM8"/>
<evidence type="ECO:0000313" key="3">
    <source>
        <dbReference type="EMBL" id="TEA03095.1"/>
    </source>
</evidence>
<reference evidence="4 5" key="1">
    <citation type="journal article" date="2019" name="Sci. Rep.">
        <title>Extended insight into the Mycobacterium chelonae-abscessus complex through whole genome sequencing of Mycobacterium salmoniphilum outbreak and Mycobacterium salmoniphilum-like strains.</title>
        <authorList>
            <person name="Behra P.R.K."/>
            <person name="Das S."/>
            <person name="Pettersson B.M.F."/>
            <person name="Shirreff L."/>
            <person name="DuCote T."/>
            <person name="Jacobsson K.G."/>
            <person name="Ennis D.G."/>
            <person name="Kirsebom L.A."/>
        </authorList>
    </citation>
    <scope>NUCLEOTIDE SEQUENCE [LARGE SCALE GENOMIC DNA]</scope>
    <source>
        <strain evidence="3 4">CCUG 60883</strain>
        <strain evidence="2 5">CCUG 60885</strain>
    </source>
</reference>
<keyword evidence="4" id="KW-1185">Reference proteome</keyword>